<dbReference type="PRINTS" id="PR01590">
    <property type="entry name" value="HTHFIS"/>
</dbReference>
<accession>A0A2W7MVX2</accession>
<dbReference type="InterPro" id="IPR013767">
    <property type="entry name" value="PAS_fold"/>
</dbReference>
<dbReference type="CDD" id="cd00130">
    <property type="entry name" value="PAS"/>
    <property type="match status" value="1"/>
</dbReference>
<keyword evidence="4" id="KW-0238">DNA-binding</keyword>
<keyword evidence="8" id="KW-1185">Reference proteome</keyword>
<reference evidence="7 8" key="1">
    <citation type="submission" date="2018-06" db="EMBL/GenBank/DDBJ databases">
        <title>Genomic Encyclopedia of Archaeal and Bacterial Type Strains, Phase II (KMG-II): from individual species to whole genera.</title>
        <authorList>
            <person name="Goeker M."/>
        </authorList>
    </citation>
    <scope>NUCLEOTIDE SEQUENCE [LARGE SCALE GENOMIC DNA]</scope>
    <source>
        <strain evidence="7 8">DSM 6779</strain>
    </source>
</reference>
<dbReference type="InterPro" id="IPR002078">
    <property type="entry name" value="Sigma_54_int"/>
</dbReference>
<dbReference type="SMART" id="SM00382">
    <property type="entry name" value="AAA"/>
    <property type="match status" value="1"/>
</dbReference>
<feature type="domain" description="Sigma-54 factor interaction" evidence="6">
    <location>
        <begin position="275"/>
        <end position="505"/>
    </location>
</feature>
<evidence type="ECO:0000256" key="5">
    <source>
        <dbReference type="ARBA" id="ARBA00023163"/>
    </source>
</evidence>
<dbReference type="CDD" id="cd00009">
    <property type="entry name" value="AAA"/>
    <property type="match status" value="1"/>
</dbReference>
<dbReference type="InterPro" id="IPR027417">
    <property type="entry name" value="P-loop_NTPase"/>
</dbReference>
<dbReference type="RefSeq" id="WP_111446721.1">
    <property type="nucleotide sequence ID" value="NZ_QKZK01000032.1"/>
</dbReference>
<dbReference type="Gene3D" id="1.10.10.60">
    <property type="entry name" value="Homeodomain-like"/>
    <property type="match status" value="1"/>
</dbReference>
<dbReference type="Gene3D" id="3.40.50.300">
    <property type="entry name" value="P-loop containing nucleotide triphosphate hydrolases"/>
    <property type="match status" value="1"/>
</dbReference>
<dbReference type="Pfam" id="PF00989">
    <property type="entry name" value="PAS"/>
    <property type="match status" value="1"/>
</dbReference>
<gene>
    <name evidence="7" type="ORF">LX69_02906</name>
</gene>
<keyword evidence="1" id="KW-0547">Nucleotide-binding</keyword>
<dbReference type="AlphaFoldDB" id="A0A2W7MVX2"/>
<organism evidence="7 8">
    <name type="scientific">Breznakibacter xylanolyticus</name>
    <dbReference type="NCBI Taxonomy" id="990"/>
    <lineage>
        <taxon>Bacteria</taxon>
        <taxon>Pseudomonadati</taxon>
        <taxon>Bacteroidota</taxon>
        <taxon>Bacteroidia</taxon>
        <taxon>Marinilabiliales</taxon>
        <taxon>Marinilabiliaceae</taxon>
        <taxon>Breznakibacter</taxon>
    </lineage>
</organism>
<evidence type="ECO:0000256" key="4">
    <source>
        <dbReference type="ARBA" id="ARBA00023125"/>
    </source>
</evidence>
<dbReference type="PANTHER" id="PTHR32071">
    <property type="entry name" value="TRANSCRIPTIONAL REGULATORY PROTEIN"/>
    <property type="match status" value="1"/>
</dbReference>
<keyword evidence="5" id="KW-0804">Transcription</keyword>
<evidence type="ECO:0000256" key="3">
    <source>
        <dbReference type="ARBA" id="ARBA00023015"/>
    </source>
</evidence>
<dbReference type="InterPro" id="IPR009057">
    <property type="entry name" value="Homeodomain-like_sf"/>
</dbReference>
<dbReference type="InterPro" id="IPR058031">
    <property type="entry name" value="AAA_lid_NorR"/>
</dbReference>
<dbReference type="Gene3D" id="1.10.8.60">
    <property type="match status" value="1"/>
</dbReference>
<dbReference type="InterPro" id="IPR003593">
    <property type="entry name" value="AAA+_ATPase"/>
</dbReference>
<evidence type="ECO:0000256" key="2">
    <source>
        <dbReference type="ARBA" id="ARBA00022840"/>
    </source>
</evidence>
<dbReference type="InterPro" id="IPR000014">
    <property type="entry name" value="PAS"/>
</dbReference>
<dbReference type="FunFam" id="3.40.50.300:FF:000006">
    <property type="entry name" value="DNA-binding transcriptional regulator NtrC"/>
    <property type="match status" value="1"/>
</dbReference>
<dbReference type="PROSITE" id="PS00688">
    <property type="entry name" value="SIGMA54_INTERACT_3"/>
    <property type="match status" value="1"/>
</dbReference>
<dbReference type="SUPFAM" id="SSF46689">
    <property type="entry name" value="Homeodomain-like"/>
    <property type="match status" value="1"/>
</dbReference>
<dbReference type="InterPro" id="IPR025943">
    <property type="entry name" value="Sigma_54_int_dom_ATP-bd_2"/>
</dbReference>
<dbReference type="Pfam" id="PF02954">
    <property type="entry name" value="HTH_8"/>
    <property type="match status" value="1"/>
</dbReference>
<dbReference type="GO" id="GO:0006355">
    <property type="term" value="P:regulation of DNA-templated transcription"/>
    <property type="evidence" value="ECO:0007669"/>
    <property type="project" value="InterPro"/>
</dbReference>
<dbReference type="Pfam" id="PF00158">
    <property type="entry name" value="Sigma54_activat"/>
    <property type="match status" value="1"/>
</dbReference>
<dbReference type="Pfam" id="PF25601">
    <property type="entry name" value="AAA_lid_14"/>
    <property type="match status" value="1"/>
</dbReference>
<evidence type="ECO:0000256" key="1">
    <source>
        <dbReference type="ARBA" id="ARBA00022741"/>
    </source>
</evidence>
<dbReference type="InterPro" id="IPR025944">
    <property type="entry name" value="Sigma_54_int_dom_CS"/>
</dbReference>
<dbReference type="Gene3D" id="3.30.450.20">
    <property type="entry name" value="PAS domain"/>
    <property type="match status" value="1"/>
</dbReference>
<evidence type="ECO:0000313" key="8">
    <source>
        <dbReference type="Proteomes" id="UP000249239"/>
    </source>
</evidence>
<protein>
    <submittedName>
        <fullName evidence="7">Transcriptional regulator with PAS, ATPase and Fis domain</fullName>
    </submittedName>
</protein>
<name>A0A2W7MVX2_9BACT</name>
<dbReference type="PROSITE" id="PS00675">
    <property type="entry name" value="SIGMA54_INTERACT_1"/>
    <property type="match status" value="1"/>
</dbReference>
<dbReference type="EMBL" id="QKZK01000032">
    <property type="protein sequence ID" value="PZX12315.1"/>
    <property type="molecule type" value="Genomic_DNA"/>
</dbReference>
<dbReference type="PROSITE" id="PS50045">
    <property type="entry name" value="SIGMA54_INTERACT_4"/>
    <property type="match status" value="1"/>
</dbReference>
<dbReference type="SUPFAM" id="SSF55785">
    <property type="entry name" value="PYP-like sensor domain (PAS domain)"/>
    <property type="match status" value="1"/>
</dbReference>
<comment type="caution">
    <text evidence="7">The sequence shown here is derived from an EMBL/GenBank/DDBJ whole genome shotgun (WGS) entry which is preliminary data.</text>
</comment>
<dbReference type="OrthoDB" id="9782110at2"/>
<evidence type="ECO:0000259" key="6">
    <source>
        <dbReference type="PROSITE" id="PS50045"/>
    </source>
</evidence>
<dbReference type="Proteomes" id="UP000249239">
    <property type="component" value="Unassembled WGS sequence"/>
</dbReference>
<sequence length="588" mass="66577">MAKKLFFQNDLSCSVDGLKSLTEQLREVACQLQAHDFCYVLLRDGICVDRVVACGDVPKVLSMYFEPGKRLSFSHYSSEVPFEFSTPDGQKWWAISSVLEGDSWSLMAVFPQSYDSRLAEMLFTLMLQLVHERMMGIQMQQNIENNNSFTFAIMNSLRFGVIAIDLEGHILYANDTACVMVNIRRRDLLLIPIHQLVQGWAAISESVVAGVKFQNEEVPVMTADAVARFNINVSPINDLSGHLLGMVVSLREIENLYEIVNKYTGMQARYTFDDVVGKSKEMRRLVDYARTIADSPSTVLIEGESGTGKEVFAQSIHNGSSRRDAGFVAINCAAIPENLIESELFGYDDGAFTGAKKGGHPGKFELAHKGTLFLDEIGEMKADMQAKLLRAIQEGAVMRIGGTKLIPVDVRIIAATNKNLKREVEKGLFRLDLFYRLSVIPLKLPPLRQRKSDLPSLIRLLMQKKSLRLHKNIPHLHYSEFQQMLDYAWPGNIRELENFIEQLVNLDGKFSFDYFKQQMTDSYHSTVMADADEYRVGGFIPCSMDELEKEHIKKMIDHCSGNMSQVARLLGVSRNTLYLKMKKYELVR</sequence>
<dbReference type="GO" id="GO:0005524">
    <property type="term" value="F:ATP binding"/>
    <property type="evidence" value="ECO:0007669"/>
    <property type="project" value="UniProtKB-KW"/>
</dbReference>
<evidence type="ECO:0000313" key="7">
    <source>
        <dbReference type="EMBL" id="PZX12315.1"/>
    </source>
</evidence>
<dbReference type="InterPro" id="IPR035965">
    <property type="entry name" value="PAS-like_dom_sf"/>
</dbReference>
<dbReference type="InterPro" id="IPR025662">
    <property type="entry name" value="Sigma_54_int_dom_ATP-bd_1"/>
</dbReference>
<dbReference type="SMART" id="SM00091">
    <property type="entry name" value="PAS"/>
    <property type="match status" value="1"/>
</dbReference>
<dbReference type="SUPFAM" id="SSF52540">
    <property type="entry name" value="P-loop containing nucleoside triphosphate hydrolases"/>
    <property type="match status" value="1"/>
</dbReference>
<dbReference type="PROSITE" id="PS00676">
    <property type="entry name" value="SIGMA54_INTERACT_2"/>
    <property type="match status" value="1"/>
</dbReference>
<dbReference type="GO" id="GO:0043565">
    <property type="term" value="F:sequence-specific DNA binding"/>
    <property type="evidence" value="ECO:0007669"/>
    <property type="project" value="InterPro"/>
</dbReference>
<keyword evidence="3" id="KW-0805">Transcription regulation</keyword>
<keyword evidence="2" id="KW-0067">ATP-binding</keyword>
<dbReference type="PANTHER" id="PTHR32071:SF57">
    <property type="entry name" value="C4-DICARBOXYLATE TRANSPORT TRANSCRIPTIONAL REGULATORY PROTEIN DCTD"/>
    <property type="match status" value="1"/>
</dbReference>
<proteinExistence type="predicted"/>
<dbReference type="InterPro" id="IPR002197">
    <property type="entry name" value="HTH_Fis"/>
</dbReference>